<protein>
    <submittedName>
        <fullName evidence="1">DUF169 domain-containing protein</fullName>
    </submittedName>
</protein>
<reference evidence="1 2" key="1">
    <citation type="submission" date="2021-05" db="EMBL/GenBank/DDBJ databases">
        <title>Fusibacter ferrireducens sp. nov., an anaerobic, sulfur- and Fe-reducing bacterium isolated from the mangrove sediment.</title>
        <authorList>
            <person name="Qiu D."/>
        </authorList>
    </citation>
    <scope>NUCLEOTIDE SEQUENCE [LARGE SCALE GENOMIC DNA]</scope>
    <source>
        <strain evidence="1 2">DSM 12116</strain>
    </source>
</reference>
<organism evidence="1 2">
    <name type="scientific">Fusibacter paucivorans</name>
    <dbReference type="NCBI Taxonomy" id="76009"/>
    <lineage>
        <taxon>Bacteria</taxon>
        <taxon>Bacillati</taxon>
        <taxon>Bacillota</taxon>
        <taxon>Clostridia</taxon>
        <taxon>Eubacteriales</taxon>
        <taxon>Eubacteriales Family XII. Incertae Sedis</taxon>
        <taxon>Fusibacter</taxon>
    </lineage>
</organism>
<dbReference type="EMBL" id="JAHBCL010000010">
    <property type="protein sequence ID" value="MBS7526453.1"/>
    <property type="molecule type" value="Genomic_DNA"/>
</dbReference>
<accession>A0ABS5PMR9</accession>
<dbReference type="InterPro" id="IPR003748">
    <property type="entry name" value="DUF169"/>
</dbReference>
<dbReference type="PANTHER" id="PTHR37954:SF3">
    <property type="entry name" value="DUF169 DOMAIN-CONTAINING PROTEIN"/>
    <property type="match status" value="1"/>
</dbReference>
<name>A0ABS5PMR9_9FIRM</name>
<proteinExistence type="predicted"/>
<dbReference type="PANTHER" id="PTHR37954">
    <property type="entry name" value="BLL4979 PROTEIN"/>
    <property type="match status" value="1"/>
</dbReference>
<keyword evidence="2" id="KW-1185">Reference proteome</keyword>
<evidence type="ECO:0000313" key="1">
    <source>
        <dbReference type="EMBL" id="MBS7526453.1"/>
    </source>
</evidence>
<dbReference type="Pfam" id="PF02596">
    <property type="entry name" value="DUF169"/>
    <property type="match status" value="1"/>
</dbReference>
<gene>
    <name evidence="1" type="ORF">KHM83_07165</name>
</gene>
<evidence type="ECO:0000313" key="2">
    <source>
        <dbReference type="Proteomes" id="UP000746471"/>
    </source>
</evidence>
<comment type="caution">
    <text evidence="1">The sequence shown here is derived from an EMBL/GenBank/DDBJ whole genome shotgun (WGS) entry which is preliminary data.</text>
</comment>
<sequence length="256" mass="29054">MHDESKVAWEDIISKLVKYLRYAEPIIGLQFCETEEAFQAVKGVRTSPKRHAACQLIGQARYYRWTMGIRHHNFHADYCRVIHGFEKPDERFESGKMFADIWHDPEAAKAHHCQLNILSKQVVGIIASPVDSGKLTQTDVCILYGDSEQFFMLLSGYLYGQYEKLSFTFSGESACNDSWIRTYETGKPSLALPSFAERKFGGTKAHDLVLTMTPKNLERALEGLEKLYKNGLRYPIAPYGISTDMMAGLPDSYAAF</sequence>
<dbReference type="Proteomes" id="UP000746471">
    <property type="component" value="Unassembled WGS sequence"/>
</dbReference>
<dbReference type="RefSeq" id="WP_213236311.1">
    <property type="nucleotide sequence ID" value="NZ_JAHBCL010000010.1"/>
</dbReference>